<keyword evidence="3" id="KW-1185">Reference proteome</keyword>
<dbReference type="PANTHER" id="PTHR12818">
    <property type="entry name" value="TRNA (ADENINE(37)-N6)-METHYLTRANSFERASE"/>
    <property type="match status" value="1"/>
</dbReference>
<name>A0AAD6LCD1_9ROSI</name>
<dbReference type="EMBL" id="JAQIZT010000018">
    <property type="protein sequence ID" value="KAJ6958073.1"/>
    <property type="molecule type" value="Genomic_DNA"/>
</dbReference>
<dbReference type="Proteomes" id="UP001164929">
    <property type="component" value="Chromosome 18"/>
</dbReference>
<dbReference type="AlphaFoldDB" id="A0AAD6LCD1"/>
<feature type="region of interest" description="Disordered" evidence="1">
    <location>
        <begin position="1"/>
        <end position="49"/>
    </location>
</feature>
<proteinExistence type="predicted"/>
<protein>
    <submittedName>
        <fullName evidence="2">Uncharacterized protein</fullName>
    </submittedName>
</protein>
<evidence type="ECO:0000256" key="1">
    <source>
        <dbReference type="SAM" id="MobiDB-lite"/>
    </source>
</evidence>
<sequence>MKMNRNTRNPSRGGEGRKVNSASIVSKHEKTSEDSLPKDDDNSKVLRDSGDMQPFIRSIRIPKSLSCFGISFGQIWRSIDGHLPREKKKSLYASPDELQCLIKQVLSWDIRSISQRNQLHDPLIKTGNGEAQHSALDSNQNQDQEASDNENSQVCHPSGDVTYHLILEGMDVSYRIDFNGNVIVENVVVSSDIPNGNQNRSSFLMWRDELS</sequence>
<gene>
    <name evidence="2" type="ORF">NC653_039892</name>
</gene>
<dbReference type="InterPro" id="IPR040372">
    <property type="entry name" value="YaeB-like"/>
</dbReference>
<dbReference type="PANTHER" id="PTHR12818:SF0">
    <property type="entry name" value="TRNA (ADENINE(37)-N6)-METHYLTRANSFERASE"/>
    <property type="match status" value="1"/>
</dbReference>
<evidence type="ECO:0000313" key="3">
    <source>
        <dbReference type="Proteomes" id="UP001164929"/>
    </source>
</evidence>
<organism evidence="2 3">
    <name type="scientific">Populus alba x Populus x berolinensis</name>
    <dbReference type="NCBI Taxonomy" id="444605"/>
    <lineage>
        <taxon>Eukaryota</taxon>
        <taxon>Viridiplantae</taxon>
        <taxon>Streptophyta</taxon>
        <taxon>Embryophyta</taxon>
        <taxon>Tracheophyta</taxon>
        <taxon>Spermatophyta</taxon>
        <taxon>Magnoliopsida</taxon>
        <taxon>eudicotyledons</taxon>
        <taxon>Gunneridae</taxon>
        <taxon>Pentapetalae</taxon>
        <taxon>rosids</taxon>
        <taxon>fabids</taxon>
        <taxon>Malpighiales</taxon>
        <taxon>Salicaceae</taxon>
        <taxon>Saliceae</taxon>
        <taxon>Populus</taxon>
    </lineage>
</organism>
<feature type="compositionally biased region" description="Basic and acidic residues" evidence="1">
    <location>
        <begin position="26"/>
        <end position="49"/>
    </location>
</feature>
<accession>A0AAD6LCD1</accession>
<comment type="caution">
    <text evidence="2">The sequence shown here is derived from an EMBL/GenBank/DDBJ whole genome shotgun (WGS) entry which is preliminary data.</text>
</comment>
<reference evidence="2 3" key="1">
    <citation type="journal article" date="2023" name="Mol. Ecol. Resour.">
        <title>Chromosome-level genome assembly of a triploid poplar Populus alba 'Berolinensis'.</title>
        <authorList>
            <person name="Chen S."/>
            <person name="Yu Y."/>
            <person name="Wang X."/>
            <person name="Wang S."/>
            <person name="Zhang T."/>
            <person name="Zhou Y."/>
            <person name="He R."/>
            <person name="Meng N."/>
            <person name="Wang Y."/>
            <person name="Liu W."/>
            <person name="Liu Z."/>
            <person name="Liu J."/>
            <person name="Guo Q."/>
            <person name="Huang H."/>
            <person name="Sederoff R.R."/>
            <person name="Wang G."/>
            <person name="Qu G."/>
            <person name="Chen S."/>
        </authorList>
    </citation>
    <scope>NUCLEOTIDE SEQUENCE [LARGE SCALE GENOMIC DNA]</scope>
    <source>
        <strain evidence="2">SC-2020</strain>
    </source>
</reference>
<evidence type="ECO:0000313" key="2">
    <source>
        <dbReference type="EMBL" id="KAJ6958073.1"/>
    </source>
</evidence>
<feature type="compositionally biased region" description="Polar residues" evidence="1">
    <location>
        <begin position="129"/>
        <end position="155"/>
    </location>
</feature>
<feature type="region of interest" description="Disordered" evidence="1">
    <location>
        <begin position="123"/>
        <end position="156"/>
    </location>
</feature>
<feature type="compositionally biased region" description="Polar residues" evidence="1">
    <location>
        <begin position="1"/>
        <end position="10"/>
    </location>
</feature>